<feature type="transmembrane region" description="Helical" evidence="2">
    <location>
        <begin position="373"/>
        <end position="406"/>
    </location>
</feature>
<sequence>MTTASSEVAGAAPRARSHGTGSEEPPGAGRRLAWRALPWLCPAGLLAAALVATGTPAPQVAAFAAYWAAGLVLPGVLVYRALRGTTGSLAEDIGFGAVTGLTLEAGAWAVGTYTGAQHWLWVWPVPVVAAFALIPRLRRHWRIAAPAPLPLRWSWAVATVMAGAILATVREMAVRPLPPAGASYDNDLFYFLSIVHELRRAMPFETPQLAGTPLEYHYLTFAHMASASLVTGIEPAAVLLHLWAGPVLAAGVLILAALARQLSGMWWAGPLAAAGTLIAQWIPLSGAVPVLPRYLLSFGNPSLTYLLPFLLATTAVCVDLARGRRLGTGWLVLAAFGVMCAGIKPNGLPVLIAGLACAALAATVLRRRPPWACVAGIVTLGGAAMLGRSLFAGVSAQFSLITISLFEPLRDMVAFRDALAYSSSAYAAGVSVLARIAAGGAAAWVFAIGMVCWWLLLQAPRLIGLLALRRERIRRDPAAWLLAGAVVAGLGGMWLLNHPDMAVPAYFFRSVAPLAVVLAVWLLADARAEGVRWTVLVAGGLAAFVVCWTVAIAVPVRQPAPTPGAWAAELALPLVTAGATAIGLLLVVRRQRPSLVRRVGLPLAVAATLGAGFAGALPARLLHQVPIRNAIGLELSTLSVAEARAALWLGAHADAGDVLATNVHCVPAPTVAGCPARASWVSGLSGRRVLLEGWGYSDAAFANNGRGGLRYTHQPAPDPDLLELNDRVFTAPTAADIDLLRARHHVSWLFAHSGAGPVSADLSRYAVLRHTDGPVRIFEVNPAP</sequence>
<evidence type="ECO:0000313" key="3">
    <source>
        <dbReference type="EMBL" id="GAA1773491.1"/>
    </source>
</evidence>
<evidence type="ECO:0000256" key="2">
    <source>
        <dbReference type="SAM" id="Phobius"/>
    </source>
</evidence>
<name>A0ABN2L315_9ACTN</name>
<feature type="transmembrane region" description="Helical" evidence="2">
    <location>
        <begin position="535"/>
        <end position="554"/>
    </location>
</feature>
<evidence type="ECO:0000313" key="4">
    <source>
        <dbReference type="Proteomes" id="UP001500655"/>
    </source>
</evidence>
<dbReference type="EMBL" id="BAAALS010000035">
    <property type="protein sequence ID" value="GAA1773491.1"/>
    <property type="molecule type" value="Genomic_DNA"/>
</dbReference>
<feature type="transmembrane region" description="Helical" evidence="2">
    <location>
        <begin position="149"/>
        <end position="169"/>
    </location>
</feature>
<feature type="transmembrane region" description="Helical" evidence="2">
    <location>
        <begin position="566"/>
        <end position="587"/>
    </location>
</feature>
<feature type="transmembrane region" description="Helical" evidence="2">
    <location>
        <begin position="265"/>
        <end position="282"/>
    </location>
</feature>
<feature type="transmembrane region" description="Helical" evidence="2">
    <location>
        <begin position="94"/>
        <end position="113"/>
    </location>
</feature>
<dbReference type="Proteomes" id="UP001500655">
    <property type="component" value="Unassembled WGS sequence"/>
</dbReference>
<feature type="transmembrane region" description="Helical" evidence="2">
    <location>
        <begin position="119"/>
        <end position="137"/>
    </location>
</feature>
<comment type="caution">
    <text evidence="3">The sequence shown here is derived from an EMBL/GenBank/DDBJ whole genome shotgun (WGS) entry which is preliminary data.</text>
</comment>
<feature type="transmembrane region" description="Helical" evidence="2">
    <location>
        <begin position="238"/>
        <end position="258"/>
    </location>
</feature>
<keyword evidence="2" id="KW-0472">Membrane</keyword>
<evidence type="ECO:0000256" key="1">
    <source>
        <dbReference type="SAM" id="MobiDB-lite"/>
    </source>
</evidence>
<feature type="transmembrane region" description="Helical" evidence="2">
    <location>
        <begin position="478"/>
        <end position="497"/>
    </location>
</feature>
<gene>
    <name evidence="3" type="ORF">GCM10009681_51210</name>
</gene>
<feature type="transmembrane region" description="Helical" evidence="2">
    <location>
        <begin position="599"/>
        <end position="619"/>
    </location>
</feature>
<dbReference type="RefSeq" id="WP_344087298.1">
    <property type="nucleotide sequence ID" value="NZ_BAAALS010000035.1"/>
</dbReference>
<proteinExistence type="predicted"/>
<feature type="transmembrane region" description="Helical" evidence="2">
    <location>
        <begin position="302"/>
        <end position="321"/>
    </location>
</feature>
<feature type="region of interest" description="Disordered" evidence="1">
    <location>
        <begin position="1"/>
        <end position="28"/>
    </location>
</feature>
<feature type="transmembrane region" description="Helical" evidence="2">
    <location>
        <begin position="36"/>
        <end position="54"/>
    </location>
</feature>
<protein>
    <submittedName>
        <fullName evidence="3">Uncharacterized protein</fullName>
    </submittedName>
</protein>
<feature type="transmembrane region" description="Helical" evidence="2">
    <location>
        <begin position="328"/>
        <end position="344"/>
    </location>
</feature>
<feature type="transmembrane region" description="Helical" evidence="2">
    <location>
        <begin position="60"/>
        <end position="82"/>
    </location>
</feature>
<keyword evidence="2" id="KW-0812">Transmembrane</keyword>
<keyword evidence="2" id="KW-1133">Transmembrane helix</keyword>
<organism evidence="3 4">
    <name type="scientific">Luedemannella helvata</name>
    <dbReference type="NCBI Taxonomy" id="349315"/>
    <lineage>
        <taxon>Bacteria</taxon>
        <taxon>Bacillati</taxon>
        <taxon>Actinomycetota</taxon>
        <taxon>Actinomycetes</taxon>
        <taxon>Micromonosporales</taxon>
        <taxon>Micromonosporaceae</taxon>
        <taxon>Luedemannella</taxon>
    </lineage>
</organism>
<accession>A0ABN2L315</accession>
<feature type="transmembrane region" description="Helical" evidence="2">
    <location>
        <begin position="350"/>
        <end position="366"/>
    </location>
</feature>
<reference evidence="3 4" key="1">
    <citation type="journal article" date="2019" name="Int. J. Syst. Evol. Microbiol.">
        <title>The Global Catalogue of Microorganisms (GCM) 10K type strain sequencing project: providing services to taxonomists for standard genome sequencing and annotation.</title>
        <authorList>
            <consortium name="The Broad Institute Genomics Platform"/>
            <consortium name="The Broad Institute Genome Sequencing Center for Infectious Disease"/>
            <person name="Wu L."/>
            <person name="Ma J."/>
        </authorList>
    </citation>
    <scope>NUCLEOTIDE SEQUENCE [LARGE SCALE GENOMIC DNA]</scope>
    <source>
        <strain evidence="3 4">JCM 13249</strain>
    </source>
</reference>
<feature type="transmembrane region" description="Helical" evidence="2">
    <location>
        <begin position="503"/>
        <end position="523"/>
    </location>
</feature>
<feature type="transmembrane region" description="Helical" evidence="2">
    <location>
        <begin position="426"/>
        <end position="457"/>
    </location>
</feature>
<keyword evidence="4" id="KW-1185">Reference proteome</keyword>